<sequence>MRGKHAVCVGIGATLAILVGLSAGACGGGGSSTPTGSGGSAGTAQGGMGGMGQGGTGADGVGGIFTGGGPPCSNLECQQVNCAGGAKTTVTGKVYDPAGKTPLYNVTVYIPNEPLKPLPEGASCDQCGSVLSGDPVVTALTDTQGRFVLEDVPVGKDIPLVIQVGKWRRQIVLPDVVECVDNPLTDANVTRLPRNQSEGDLPRIALTTGGADPLECLLRKIGIDDAEFTPADGNGRVQLFSGPGGSNKYAASLNGGASFAAATTLWANVDSLKKYDVVLMACEAAQNGSQKPQAARQAMFDYASQGGRIFASHWHNYWLEEGPDPFPDTAVFNHQADLANPFTAKIDDTFPKGAALRDWLVNVNASTTPGELVIKEGQHTVDEVNPAVSRRWIYGENPGSVQYLTFNTPIGVPEENQCGRVVFSDIHVSSGDEIGAAFPNGCKTTDLSPQEEALLFMLFDLSACIQPDDEPPVPPK</sequence>
<dbReference type="AlphaFoldDB" id="A0A4U1JB07"/>
<accession>A0A4U1JB07</accession>
<protein>
    <submittedName>
        <fullName evidence="3">Carboxypeptidase regulatory-like domain-containing protein</fullName>
    </submittedName>
</protein>
<evidence type="ECO:0000256" key="1">
    <source>
        <dbReference type="SAM" id="MobiDB-lite"/>
    </source>
</evidence>
<keyword evidence="2" id="KW-0732">Signal</keyword>
<dbReference type="Proteomes" id="UP000309215">
    <property type="component" value="Unassembled WGS sequence"/>
</dbReference>
<comment type="caution">
    <text evidence="3">The sequence shown here is derived from an EMBL/GenBank/DDBJ whole genome shotgun (WGS) entry which is preliminary data.</text>
</comment>
<dbReference type="GO" id="GO:0030246">
    <property type="term" value="F:carbohydrate binding"/>
    <property type="evidence" value="ECO:0007669"/>
    <property type="project" value="InterPro"/>
</dbReference>
<keyword evidence="4" id="KW-1185">Reference proteome</keyword>
<feature type="region of interest" description="Disordered" evidence="1">
    <location>
        <begin position="32"/>
        <end position="53"/>
    </location>
</feature>
<evidence type="ECO:0000313" key="4">
    <source>
        <dbReference type="Proteomes" id="UP000309215"/>
    </source>
</evidence>
<proteinExistence type="predicted"/>
<dbReference type="SUPFAM" id="SSF49452">
    <property type="entry name" value="Starch-binding domain-like"/>
    <property type="match status" value="1"/>
</dbReference>
<dbReference type="InterPro" id="IPR013784">
    <property type="entry name" value="Carb-bd-like_fold"/>
</dbReference>
<feature type="signal peptide" evidence="2">
    <location>
        <begin position="1"/>
        <end position="25"/>
    </location>
</feature>
<dbReference type="GO" id="GO:0004180">
    <property type="term" value="F:carboxypeptidase activity"/>
    <property type="evidence" value="ECO:0007669"/>
    <property type="project" value="UniProtKB-KW"/>
</dbReference>
<keyword evidence="3" id="KW-0645">Protease</keyword>
<keyword evidence="3" id="KW-0121">Carboxypeptidase</keyword>
<keyword evidence="3" id="KW-0378">Hydrolase</keyword>
<feature type="chain" id="PRO_5020414351" evidence="2">
    <location>
        <begin position="26"/>
        <end position="476"/>
    </location>
</feature>
<gene>
    <name evidence="3" type="ORF">E8A74_20620</name>
</gene>
<dbReference type="RefSeq" id="WP_136930750.1">
    <property type="nucleotide sequence ID" value="NZ_SSMQ01000020.1"/>
</dbReference>
<dbReference type="OrthoDB" id="5518333at2"/>
<evidence type="ECO:0000313" key="3">
    <source>
        <dbReference type="EMBL" id="TKD06322.1"/>
    </source>
</evidence>
<reference evidence="3 4" key="1">
    <citation type="submission" date="2019-04" db="EMBL/GenBank/DDBJ databases">
        <authorList>
            <person name="Li Y."/>
            <person name="Wang J."/>
        </authorList>
    </citation>
    <scope>NUCLEOTIDE SEQUENCE [LARGE SCALE GENOMIC DNA]</scope>
    <source>
        <strain evidence="3 4">DSM 14668</strain>
    </source>
</reference>
<dbReference type="PROSITE" id="PS51257">
    <property type="entry name" value="PROKAR_LIPOPROTEIN"/>
    <property type="match status" value="1"/>
</dbReference>
<evidence type="ECO:0000256" key="2">
    <source>
        <dbReference type="SAM" id="SignalP"/>
    </source>
</evidence>
<organism evidence="3 4">
    <name type="scientific">Polyangium fumosum</name>
    <dbReference type="NCBI Taxonomy" id="889272"/>
    <lineage>
        <taxon>Bacteria</taxon>
        <taxon>Pseudomonadati</taxon>
        <taxon>Myxococcota</taxon>
        <taxon>Polyangia</taxon>
        <taxon>Polyangiales</taxon>
        <taxon>Polyangiaceae</taxon>
        <taxon>Polyangium</taxon>
    </lineage>
</organism>
<name>A0A4U1JB07_9BACT</name>
<dbReference type="EMBL" id="SSMQ01000020">
    <property type="protein sequence ID" value="TKD06322.1"/>
    <property type="molecule type" value="Genomic_DNA"/>
</dbReference>